<reference evidence="7" key="1">
    <citation type="journal article" date="2019" name="Int. J. Syst. Evol. Microbiol.">
        <title>The Global Catalogue of Microorganisms (GCM) 10K type strain sequencing project: providing services to taxonomists for standard genome sequencing and annotation.</title>
        <authorList>
            <consortium name="The Broad Institute Genomics Platform"/>
            <consortium name="The Broad Institute Genome Sequencing Center for Infectious Disease"/>
            <person name="Wu L."/>
            <person name="Ma J."/>
        </authorList>
    </citation>
    <scope>NUCLEOTIDE SEQUENCE [LARGE SCALE GENOMIC DNA]</scope>
    <source>
        <strain evidence="7">FCH27</strain>
    </source>
</reference>
<protein>
    <submittedName>
        <fullName evidence="6">GNAT family N-acetyltransferase</fullName>
        <ecNumber evidence="6">2.3.-.-</ecNumber>
    </submittedName>
</protein>
<dbReference type="PROSITE" id="PS51186">
    <property type="entry name" value="GNAT"/>
    <property type="match status" value="1"/>
</dbReference>
<organism evidence="6 7">
    <name type="scientific">Nocardioides astragali</name>
    <dbReference type="NCBI Taxonomy" id="1776736"/>
    <lineage>
        <taxon>Bacteria</taxon>
        <taxon>Bacillati</taxon>
        <taxon>Actinomycetota</taxon>
        <taxon>Actinomycetes</taxon>
        <taxon>Propionibacteriales</taxon>
        <taxon>Nocardioidaceae</taxon>
        <taxon>Nocardioides</taxon>
    </lineage>
</organism>
<evidence type="ECO:0000259" key="5">
    <source>
        <dbReference type="PROSITE" id="PS51186"/>
    </source>
</evidence>
<keyword evidence="1 6" id="KW-0808">Transferase</keyword>
<dbReference type="EMBL" id="JBHTCH010000014">
    <property type="protein sequence ID" value="MFC7361058.1"/>
    <property type="molecule type" value="Genomic_DNA"/>
</dbReference>
<dbReference type="PANTHER" id="PTHR43792">
    <property type="entry name" value="GNAT FAMILY, PUTATIVE (AFU_ORTHOLOGUE AFUA_3G00765)-RELATED-RELATED"/>
    <property type="match status" value="1"/>
</dbReference>
<evidence type="ECO:0000256" key="4">
    <source>
        <dbReference type="SAM" id="MobiDB-lite"/>
    </source>
</evidence>
<proteinExistence type="inferred from homology"/>
<evidence type="ECO:0000256" key="3">
    <source>
        <dbReference type="ARBA" id="ARBA00038502"/>
    </source>
</evidence>
<name>A0ABW2N4G3_9ACTN</name>
<dbReference type="SUPFAM" id="SSF55729">
    <property type="entry name" value="Acyl-CoA N-acyltransferases (Nat)"/>
    <property type="match status" value="1"/>
</dbReference>
<comment type="similarity">
    <text evidence="3">Belongs to the acetyltransferase family. RimJ subfamily.</text>
</comment>
<dbReference type="EC" id="2.3.-.-" evidence="6"/>
<feature type="domain" description="N-acetyltransferase" evidence="5">
    <location>
        <begin position="52"/>
        <end position="221"/>
    </location>
</feature>
<dbReference type="InterPro" id="IPR051531">
    <property type="entry name" value="N-acetyltransferase"/>
</dbReference>
<dbReference type="Pfam" id="PF13302">
    <property type="entry name" value="Acetyltransf_3"/>
    <property type="match status" value="1"/>
</dbReference>
<comment type="caution">
    <text evidence="6">The sequence shown here is derived from an EMBL/GenBank/DDBJ whole genome shotgun (WGS) entry which is preliminary data.</text>
</comment>
<dbReference type="InterPro" id="IPR016181">
    <property type="entry name" value="Acyl_CoA_acyltransferase"/>
</dbReference>
<dbReference type="GO" id="GO:0016746">
    <property type="term" value="F:acyltransferase activity"/>
    <property type="evidence" value="ECO:0007669"/>
    <property type="project" value="UniProtKB-KW"/>
</dbReference>
<evidence type="ECO:0000256" key="2">
    <source>
        <dbReference type="ARBA" id="ARBA00023315"/>
    </source>
</evidence>
<dbReference type="PANTHER" id="PTHR43792:SF8">
    <property type="entry name" value="[RIBOSOMAL PROTEIN US5]-ALANINE N-ACETYLTRANSFERASE"/>
    <property type="match status" value="1"/>
</dbReference>
<evidence type="ECO:0000313" key="7">
    <source>
        <dbReference type="Proteomes" id="UP001596524"/>
    </source>
</evidence>
<sequence length="238" mass="26649">MPGRQPPWFARGRDRRARRPRAGRAARGRAGHRERPLNAPPGWPARLESQEVVVRSLRRADADEWQAVRARNHDWLRPWDATVPPGAAPRPTSYKMVVRSLLHQAKQGLCLPFVIEVEGRFVGQVTVSNVARGSAQWGSIGYWVAADVAGRGVAPRAVALVIDHCFGPVGLHRVEICVRPENTNSLRVVEKLGLEQVGYSPRFLHIDGAWRDHRIFAVTVEECPEGIMSRLTTHQSHQ</sequence>
<dbReference type="Proteomes" id="UP001596524">
    <property type="component" value="Unassembled WGS sequence"/>
</dbReference>
<feature type="region of interest" description="Disordered" evidence="4">
    <location>
        <begin position="1"/>
        <end position="44"/>
    </location>
</feature>
<feature type="compositionally biased region" description="Basic residues" evidence="4">
    <location>
        <begin position="13"/>
        <end position="30"/>
    </location>
</feature>
<dbReference type="InterPro" id="IPR000182">
    <property type="entry name" value="GNAT_dom"/>
</dbReference>
<evidence type="ECO:0000313" key="6">
    <source>
        <dbReference type="EMBL" id="MFC7361058.1"/>
    </source>
</evidence>
<accession>A0ABW2N4G3</accession>
<evidence type="ECO:0000256" key="1">
    <source>
        <dbReference type="ARBA" id="ARBA00022679"/>
    </source>
</evidence>
<dbReference type="RefSeq" id="WP_379185957.1">
    <property type="nucleotide sequence ID" value="NZ_JBHTCH010000014.1"/>
</dbReference>
<gene>
    <name evidence="6" type="ORF">ACFQO6_12325</name>
</gene>
<keyword evidence="7" id="KW-1185">Reference proteome</keyword>
<keyword evidence="2 6" id="KW-0012">Acyltransferase</keyword>
<dbReference type="Gene3D" id="3.40.630.30">
    <property type="match status" value="1"/>
</dbReference>